<proteinExistence type="predicted"/>
<dbReference type="OMA" id="WMELEHR"/>
<dbReference type="AlphaFoldDB" id="A0A067R1N7"/>
<evidence type="ECO:0000313" key="1">
    <source>
        <dbReference type="EMBL" id="KDR16703.1"/>
    </source>
</evidence>
<name>A0A067R1N7_ZOONE</name>
<reference evidence="1 2" key="1">
    <citation type="journal article" date="2014" name="Nat. Commun.">
        <title>Molecular traces of alternative social organization in a termite genome.</title>
        <authorList>
            <person name="Terrapon N."/>
            <person name="Li C."/>
            <person name="Robertson H.M."/>
            <person name="Ji L."/>
            <person name="Meng X."/>
            <person name="Booth W."/>
            <person name="Chen Z."/>
            <person name="Childers C.P."/>
            <person name="Glastad K.M."/>
            <person name="Gokhale K."/>
            <person name="Gowin J."/>
            <person name="Gronenberg W."/>
            <person name="Hermansen R.A."/>
            <person name="Hu H."/>
            <person name="Hunt B.G."/>
            <person name="Huylmans A.K."/>
            <person name="Khalil S.M."/>
            <person name="Mitchell R.D."/>
            <person name="Munoz-Torres M.C."/>
            <person name="Mustard J.A."/>
            <person name="Pan H."/>
            <person name="Reese J.T."/>
            <person name="Scharf M.E."/>
            <person name="Sun F."/>
            <person name="Vogel H."/>
            <person name="Xiao J."/>
            <person name="Yang W."/>
            <person name="Yang Z."/>
            <person name="Yang Z."/>
            <person name="Zhou J."/>
            <person name="Zhu J."/>
            <person name="Brent C.S."/>
            <person name="Elsik C.G."/>
            <person name="Goodisman M.A."/>
            <person name="Liberles D.A."/>
            <person name="Roe R.M."/>
            <person name="Vargo E.L."/>
            <person name="Vilcinskas A."/>
            <person name="Wang J."/>
            <person name="Bornberg-Bauer E."/>
            <person name="Korb J."/>
            <person name="Zhang G."/>
            <person name="Liebig J."/>
        </authorList>
    </citation>
    <scope>NUCLEOTIDE SEQUENCE [LARGE SCALE GENOMIC DNA]</scope>
    <source>
        <tissue evidence="1">Whole organism</tissue>
    </source>
</reference>
<dbReference type="Proteomes" id="UP000027135">
    <property type="component" value="Unassembled WGS sequence"/>
</dbReference>
<accession>A0A067R1N7</accession>
<protein>
    <submittedName>
        <fullName evidence="1">Uncharacterized protein</fullName>
    </submittedName>
</protein>
<keyword evidence="2" id="KW-1185">Reference proteome</keyword>
<organism evidence="1 2">
    <name type="scientific">Zootermopsis nevadensis</name>
    <name type="common">Dampwood termite</name>
    <dbReference type="NCBI Taxonomy" id="136037"/>
    <lineage>
        <taxon>Eukaryota</taxon>
        <taxon>Metazoa</taxon>
        <taxon>Ecdysozoa</taxon>
        <taxon>Arthropoda</taxon>
        <taxon>Hexapoda</taxon>
        <taxon>Insecta</taxon>
        <taxon>Pterygota</taxon>
        <taxon>Neoptera</taxon>
        <taxon>Polyneoptera</taxon>
        <taxon>Dictyoptera</taxon>
        <taxon>Blattodea</taxon>
        <taxon>Blattoidea</taxon>
        <taxon>Termitoidae</taxon>
        <taxon>Termopsidae</taxon>
        <taxon>Zootermopsis</taxon>
    </lineage>
</organism>
<sequence>MLENIVYPQLQELQPVVFFQQDDMLVPSRGPADHRTSHPVIFPMGYVKQKTVYRTPVADINDLKDRTAAAIATVDFDMLQRTWMELEHRLDIVHVTNGAV</sequence>
<dbReference type="EMBL" id="KK852779">
    <property type="protein sequence ID" value="KDR16703.1"/>
    <property type="molecule type" value="Genomic_DNA"/>
</dbReference>
<evidence type="ECO:0000313" key="2">
    <source>
        <dbReference type="Proteomes" id="UP000027135"/>
    </source>
</evidence>
<dbReference type="InParanoid" id="A0A067R1N7"/>
<gene>
    <name evidence="1" type="ORF">L798_09097</name>
</gene>